<dbReference type="PANTHER" id="PTHR16228:SF7">
    <property type="entry name" value="SLC41A_MGTE INTEGRAL MEMBRANE DOMAIN-CONTAINING PROTEIN"/>
    <property type="match status" value="1"/>
</dbReference>
<feature type="domain" description="SLC41A/MgtE integral membrane" evidence="11">
    <location>
        <begin position="356"/>
        <end position="497"/>
    </location>
</feature>
<feature type="transmembrane region" description="Helical" evidence="10">
    <location>
        <begin position="259"/>
        <end position="285"/>
    </location>
</feature>
<comment type="caution">
    <text evidence="12">The sequence shown here is derived from an EMBL/GenBank/DDBJ whole genome shotgun (WGS) entry which is preliminary data.</text>
</comment>
<feature type="region of interest" description="Disordered" evidence="9">
    <location>
        <begin position="1"/>
        <end position="31"/>
    </location>
</feature>
<dbReference type="FunFam" id="1.10.357.20:FF:000002">
    <property type="entry name" value="Solute carrier family 41, member 2"/>
    <property type="match status" value="1"/>
</dbReference>
<dbReference type="Pfam" id="PF01769">
    <property type="entry name" value="MgtE"/>
    <property type="match status" value="2"/>
</dbReference>
<name>A0A8S3QFK2_MYTED</name>
<dbReference type="Proteomes" id="UP000683360">
    <property type="component" value="Unassembled WGS sequence"/>
</dbReference>
<proteinExistence type="inferred from homology"/>
<dbReference type="AlphaFoldDB" id="A0A8S3QFK2"/>
<feature type="domain" description="SLC41A/MgtE integral membrane" evidence="11">
    <location>
        <begin position="144"/>
        <end position="277"/>
    </location>
</feature>
<reference evidence="12" key="1">
    <citation type="submission" date="2021-03" db="EMBL/GenBank/DDBJ databases">
        <authorList>
            <person name="Bekaert M."/>
        </authorList>
    </citation>
    <scope>NUCLEOTIDE SEQUENCE</scope>
</reference>
<evidence type="ECO:0000256" key="7">
    <source>
        <dbReference type="ARBA" id="ARBA00023065"/>
    </source>
</evidence>
<dbReference type="GO" id="GO:0005886">
    <property type="term" value="C:plasma membrane"/>
    <property type="evidence" value="ECO:0007669"/>
    <property type="project" value="TreeGrafter"/>
</dbReference>
<keyword evidence="8 10" id="KW-0472">Membrane</keyword>
<feature type="transmembrane region" description="Helical" evidence="10">
    <location>
        <begin position="181"/>
        <end position="207"/>
    </location>
</feature>
<evidence type="ECO:0000313" key="12">
    <source>
        <dbReference type="EMBL" id="CAG2192544.1"/>
    </source>
</evidence>
<evidence type="ECO:0000256" key="1">
    <source>
        <dbReference type="ARBA" id="ARBA00004141"/>
    </source>
</evidence>
<protein>
    <submittedName>
        <fullName evidence="12">SLC41A</fullName>
    </submittedName>
</protein>
<evidence type="ECO:0000256" key="6">
    <source>
        <dbReference type="ARBA" id="ARBA00022989"/>
    </source>
</evidence>
<keyword evidence="7" id="KW-0406">Ion transport</keyword>
<dbReference type="FunFam" id="1.10.357.20:FF:000001">
    <property type="entry name" value="Solute carrier family 41 member 2"/>
    <property type="match status" value="1"/>
</dbReference>
<gene>
    <name evidence="12" type="ORF">MEDL_7704</name>
</gene>
<dbReference type="OrthoDB" id="5791097at2759"/>
<evidence type="ECO:0000256" key="10">
    <source>
        <dbReference type="SAM" id="Phobius"/>
    </source>
</evidence>
<evidence type="ECO:0000256" key="3">
    <source>
        <dbReference type="ARBA" id="ARBA00022448"/>
    </source>
</evidence>
<feature type="transmembrane region" description="Helical" evidence="10">
    <location>
        <begin position="291"/>
        <end position="312"/>
    </location>
</feature>
<evidence type="ECO:0000256" key="8">
    <source>
        <dbReference type="ARBA" id="ARBA00023136"/>
    </source>
</evidence>
<feature type="transmembrane region" description="Helical" evidence="10">
    <location>
        <begin position="443"/>
        <end position="465"/>
    </location>
</feature>
<dbReference type="Gene3D" id="1.10.357.20">
    <property type="entry name" value="SLC41 divalent cation transporters, integral membrane domain"/>
    <property type="match status" value="2"/>
</dbReference>
<evidence type="ECO:0000256" key="2">
    <source>
        <dbReference type="ARBA" id="ARBA00009749"/>
    </source>
</evidence>
<dbReference type="EMBL" id="CAJPWZ010000409">
    <property type="protein sequence ID" value="CAG2192544.1"/>
    <property type="molecule type" value="Genomic_DNA"/>
</dbReference>
<dbReference type="GO" id="GO:0008324">
    <property type="term" value="F:monoatomic cation transmembrane transporter activity"/>
    <property type="evidence" value="ECO:0007669"/>
    <property type="project" value="InterPro"/>
</dbReference>
<evidence type="ECO:0000256" key="9">
    <source>
        <dbReference type="SAM" id="MobiDB-lite"/>
    </source>
</evidence>
<keyword evidence="4 10" id="KW-0812">Transmembrane</keyword>
<accession>A0A8S3QFK2</accession>
<keyword evidence="3" id="KW-0813">Transport</keyword>
<sequence>MDKKGYELRQRKNPPTKTQHPSIKKSVTHKRPKMEVDLGTIQMKDILKQENGTVNAGYSDEDEENTLFDQTPLLSRDEICASPDVLIEEDNREVKVDESWWTIGLQVFFPFIIAGFGTVGAGMVLDIVQHWDVYTKVSEIFILVPSLLGLKGNLEMTLASRLSTQAHMGNMDKPGEKWKMIGGNMALVQAQAIVVGFLASLVAMVMGWIPDGEFNLHHALLLCASSMLTAAVASFVLGAVMVIVVLLSRRFHINPDNVATPIAASLGDLTTLSLLSGVSSFLFNAIGKQHWLAPSIIVLFLALVPIWIYISLKNKYSNEAIREGWTPVLSAMVISSVGGLILDFTVGNYHGIAVFQPVINGVGGNLVAVQASRITTLLHLQKRKGIVEDVKGCPNVFGTFCKSNVTAKATRVLLALVIPGHLIFMYTIAYMKAGHTSITWTFASFYLTAAMLQVIILLFLANWMVHLIWRLGDDPDNVAIPYLTAIGDLLGTSFLAVAFHLLYLIGDKDADVGE</sequence>
<evidence type="ECO:0000256" key="5">
    <source>
        <dbReference type="ARBA" id="ARBA00022842"/>
    </source>
</evidence>
<evidence type="ECO:0000313" key="13">
    <source>
        <dbReference type="Proteomes" id="UP000683360"/>
    </source>
</evidence>
<feature type="transmembrane region" description="Helical" evidence="10">
    <location>
        <begin position="485"/>
        <end position="505"/>
    </location>
</feature>
<feature type="transmembrane region" description="Helical" evidence="10">
    <location>
        <begin position="412"/>
        <end position="431"/>
    </location>
</feature>
<comment type="similarity">
    <text evidence="2">Belongs to the SLC41A transporter family.</text>
</comment>
<organism evidence="12 13">
    <name type="scientific">Mytilus edulis</name>
    <name type="common">Blue mussel</name>
    <dbReference type="NCBI Taxonomy" id="6550"/>
    <lineage>
        <taxon>Eukaryota</taxon>
        <taxon>Metazoa</taxon>
        <taxon>Spiralia</taxon>
        <taxon>Lophotrochozoa</taxon>
        <taxon>Mollusca</taxon>
        <taxon>Bivalvia</taxon>
        <taxon>Autobranchia</taxon>
        <taxon>Pteriomorphia</taxon>
        <taxon>Mytilida</taxon>
        <taxon>Mytiloidea</taxon>
        <taxon>Mytilidae</taxon>
        <taxon>Mytilinae</taxon>
        <taxon>Mytilus</taxon>
    </lineage>
</organism>
<dbReference type="InterPro" id="IPR045349">
    <property type="entry name" value="SLC41A1-3"/>
</dbReference>
<keyword evidence="5" id="KW-0460">Magnesium</keyword>
<feature type="transmembrane region" description="Helical" evidence="10">
    <location>
        <begin position="219"/>
        <end position="247"/>
    </location>
</feature>
<feature type="compositionally biased region" description="Basic residues" evidence="9">
    <location>
        <begin position="22"/>
        <end position="31"/>
    </location>
</feature>
<comment type="subcellular location">
    <subcellularLocation>
        <location evidence="1">Membrane</location>
        <topology evidence="1">Multi-pass membrane protein</topology>
    </subcellularLocation>
</comment>
<dbReference type="SUPFAM" id="SSF161093">
    <property type="entry name" value="MgtE membrane domain-like"/>
    <property type="match status" value="2"/>
</dbReference>
<feature type="transmembrane region" description="Helical" evidence="10">
    <location>
        <begin position="140"/>
        <end position="160"/>
    </location>
</feature>
<dbReference type="PANTHER" id="PTHR16228">
    <property type="entry name" value="DIVALENT CATION TRANSPORTER SOLUTE CARRIER FAMILY 41"/>
    <property type="match status" value="1"/>
</dbReference>
<feature type="transmembrane region" description="Helical" evidence="10">
    <location>
        <begin position="324"/>
        <end position="342"/>
    </location>
</feature>
<dbReference type="InterPro" id="IPR006667">
    <property type="entry name" value="SLC41_membr_dom"/>
</dbReference>
<feature type="transmembrane region" description="Helical" evidence="10">
    <location>
        <begin position="107"/>
        <end position="128"/>
    </location>
</feature>
<feature type="compositionally biased region" description="Basic and acidic residues" evidence="9">
    <location>
        <begin position="1"/>
        <end position="10"/>
    </location>
</feature>
<dbReference type="InterPro" id="IPR036739">
    <property type="entry name" value="SLC41_membr_dom_sf"/>
</dbReference>
<evidence type="ECO:0000256" key="4">
    <source>
        <dbReference type="ARBA" id="ARBA00022692"/>
    </source>
</evidence>
<evidence type="ECO:0000259" key="11">
    <source>
        <dbReference type="Pfam" id="PF01769"/>
    </source>
</evidence>
<keyword evidence="13" id="KW-1185">Reference proteome</keyword>
<keyword evidence="6 10" id="KW-1133">Transmembrane helix</keyword>